<dbReference type="InterPro" id="IPR011035">
    <property type="entry name" value="Ribosomal_bL25/Gln-tRNA_synth"/>
</dbReference>
<sequence length="96" mass="11142">MIEKELPIKVTFSDDVKRPKKIQQHIKRIHLYGPAKAFPEQLNLIADEIAEGGVLTVDDLTLPKDFEVTDRRDSDPIVTVEKPKKEKRGRREEYDD</sequence>
<evidence type="ECO:0000259" key="2">
    <source>
        <dbReference type="Pfam" id="PF14693"/>
    </source>
</evidence>
<dbReference type="EMBL" id="VRLW01000001">
    <property type="protein sequence ID" value="KAA1261325.1"/>
    <property type="molecule type" value="Genomic_DNA"/>
</dbReference>
<dbReference type="Gene3D" id="2.170.120.20">
    <property type="entry name" value="Ribosomal protein L25, beta domain"/>
    <property type="match status" value="1"/>
</dbReference>
<accession>A0A5B1CN36</accession>
<evidence type="ECO:0000313" key="3">
    <source>
        <dbReference type="EMBL" id="KAA1261325.1"/>
    </source>
</evidence>
<comment type="caution">
    <text evidence="3">The sequence shown here is derived from an EMBL/GenBank/DDBJ whole genome shotgun (WGS) entry which is preliminary data.</text>
</comment>
<gene>
    <name evidence="3" type="ORF">LF1_38720</name>
</gene>
<dbReference type="GO" id="GO:0005840">
    <property type="term" value="C:ribosome"/>
    <property type="evidence" value="ECO:0007669"/>
    <property type="project" value="UniProtKB-KW"/>
</dbReference>
<keyword evidence="4" id="KW-1185">Reference proteome</keyword>
<evidence type="ECO:0000313" key="4">
    <source>
        <dbReference type="Proteomes" id="UP000322699"/>
    </source>
</evidence>
<reference evidence="3 4" key="1">
    <citation type="submission" date="2019-08" db="EMBL/GenBank/DDBJ databases">
        <title>Deep-cultivation of Planctomycetes and their phenomic and genomic characterization uncovers novel biology.</title>
        <authorList>
            <person name="Wiegand S."/>
            <person name="Jogler M."/>
            <person name="Boedeker C."/>
            <person name="Pinto D."/>
            <person name="Vollmers J."/>
            <person name="Rivas-Marin E."/>
            <person name="Kohn T."/>
            <person name="Peeters S.H."/>
            <person name="Heuer A."/>
            <person name="Rast P."/>
            <person name="Oberbeckmann S."/>
            <person name="Bunk B."/>
            <person name="Jeske O."/>
            <person name="Meyerdierks A."/>
            <person name="Storesund J.E."/>
            <person name="Kallscheuer N."/>
            <person name="Luecker S."/>
            <person name="Lage O.M."/>
            <person name="Pohl T."/>
            <person name="Merkel B.J."/>
            <person name="Hornburger P."/>
            <person name="Mueller R.-W."/>
            <person name="Bruemmer F."/>
            <person name="Labrenz M."/>
            <person name="Spormann A.M."/>
            <person name="Op Den Camp H."/>
            <person name="Overmann J."/>
            <person name="Amann R."/>
            <person name="Jetten M.S.M."/>
            <person name="Mascher T."/>
            <person name="Medema M.H."/>
            <person name="Devos D.P."/>
            <person name="Kaster A.-K."/>
            <person name="Ovreas L."/>
            <person name="Rohde M."/>
            <person name="Galperin M.Y."/>
            <person name="Jogler C."/>
        </authorList>
    </citation>
    <scope>NUCLEOTIDE SEQUENCE [LARGE SCALE GENOMIC DNA]</scope>
    <source>
        <strain evidence="3 4">LF1</strain>
    </source>
</reference>
<keyword evidence="3" id="KW-0689">Ribosomal protein</keyword>
<keyword evidence="3" id="KW-0687">Ribonucleoprotein</keyword>
<organism evidence="3 4">
    <name type="scientific">Rubripirellula obstinata</name>
    <dbReference type="NCBI Taxonomy" id="406547"/>
    <lineage>
        <taxon>Bacteria</taxon>
        <taxon>Pseudomonadati</taxon>
        <taxon>Planctomycetota</taxon>
        <taxon>Planctomycetia</taxon>
        <taxon>Pirellulales</taxon>
        <taxon>Pirellulaceae</taxon>
        <taxon>Rubripirellula</taxon>
    </lineage>
</organism>
<dbReference type="SUPFAM" id="SSF50715">
    <property type="entry name" value="Ribosomal protein L25-like"/>
    <property type="match status" value="1"/>
</dbReference>
<dbReference type="GO" id="GO:0006412">
    <property type="term" value="P:translation"/>
    <property type="evidence" value="ECO:0007669"/>
    <property type="project" value="InterPro"/>
</dbReference>
<dbReference type="InterPro" id="IPR020057">
    <property type="entry name" value="Ribosomal_bL25_b-dom"/>
</dbReference>
<protein>
    <submittedName>
        <fullName evidence="3">50S ribosomal protein L25/general stress protein Ctc</fullName>
    </submittedName>
</protein>
<feature type="domain" description="Large ribosomal subunit protein bL25 beta" evidence="2">
    <location>
        <begin position="7"/>
        <end position="84"/>
    </location>
</feature>
<evidence type="ECO:0000256" key="1">
    <source>
        <dbReference type="SAM" id="MobiDB-lite"/>
    </source>
</evidence>
<dbReference type="RefSeq" id="WP_160148185.1">
    <property type="nucleotide sequence ID" value="NZ_LWSK01000058.1"/>
</dbReference>
<feature type="region of interest" description="Disordered" evidence="1">
    <location>
        <begin position="72"/>
        <end position="96"/>
    </location>
</feature>
<dbReference type="InterPro" id="IPR037121">
    <property type="entry name" value="Ribosomal_bL25_C"/>
</dbReference>
<proteinExistence type="predicted"/>
<dbReference type="Pfam" id="PF14693">
    <property type="entry name" value="Ribosomal_TL5_C"/>
    <property type="match status" value="1"/>
</dbReference>
<dbReference type="Proteomes" id="UP000322699">
    <property type="component" value="Unassembled WGS sequence"/>
</dbReference>
<name>A0A5B1CN36_9BACT</name>
<dbReference type="AlphaFoldDB" id="A0A5B1CN36"/>